<dbReference type="Proteomes" id="UP000317021">
    <property type="component" value="Segment"/>
</dbReference>
<sequence length="47" mass="5770">MFVIRFNFISYSELTNAIEKIASEYRQRLQDLYHMKIKRPRHSLILV</sequence>
<organism evidence="1 2">
    <name type="scientific">Orthopoxvirus Abatino</name>
    <dbReference type="NCBI Taxonomy" id="2478919"/>
    <lineage>
        <taxon>Viruses</taxon>
        <taxon>Varidnaviria</taxon>
        <taxon>Bamfordvirae</taxon>
        <taxon>Nucleocytoviricota</taxon>
        <taxon>Pokkesviricetes</taxon>
        <taxon>Chitovirales</taxon>
        <taxon>Poxviridae</taxon>
        <taxon>Chordopoxvirinae</taxon>
        <taxon>Orthopoxvirus</taxon>
        <taxon>Orthopoxvirus abatinomacacapox</taxon>
    </lineage>
</organism>
<dbReference type="EMBL" id="MH816996">
    <property type="protein sequence ID" value="AYN64590.1"/>
    <property type="molecule type" value="Genomic_DNA"/>
</dbReference>
<evidence type="ECO:0000313" key="2">
    <source>
        <dbReference type="Proteomes" id="UP000317021"/>
    </source>
</evidence>
<name>A0A3G2KXN9_9POXV</name>
<evidence type="ECO:0000313" key="1">
    <source>
        <dbReference type="EMBL" id="AYN64590.1"/>
    </source>
</evidence>
<keyword evidence="2" id="KW-1185">Reference proteome</keyword>
<proteinExistence type="predicted"/>
<protein>
    <submittedName>
        <fullName evidence="1">Uncharacterized protein</fullName>
    </submittedName>
</protein>
<reference evidence="1 2" key="1">
    <citation type="journal article" date="2018" name="Viruses">
        <title>Whole Genome Characterization of Orthopoxvirus (OPV) Abatino, a Zoonotic Virus Representing a Putative Novel Clade of Old World Orthopoxviruses.</title>
        <authorList>
            <person name="Gruber C.E."/>
            <person name="Giombini E."/>
            <person name="Selleri M."/>
            <person name="Tausch S.H."/>
            <person name="Andrusch A."/>
            <person name="Tyshaieva A."/>
            <person name="Cardeti G."/>
            <person name="Lorenzetti R."/>
            <person name="De Marco L."/>
            <person name="Carletti F."/>
            <person name="Nitsche A."/>
            <person name="Capobianchi M.R."/>
            <person name="Ippolito G."/>
            <person name="Autorino G.L."/>
            <person name="Castilletti C."/>
        </authorList>
    </citation>
    <scope>NUCLEOTIDE SEQUENCE [LARGE SCALE GENOMIC DNA]</scope>
    <source>
        <strain evidence="1">Abatino</strain>
    </source>
</reference>
<accession>A0A3G2KXN9</accession>
<gene>
    <name evidence="1" type="ORF">OPVA024</name>
</gene>